<dbReference type="EMBL" id="JAPFRF010000007">
    <property type="protein sequence ID" value="KAJ7326589.1"/>
    <property type="molecule type" value="Genomic_DNA"/>
</dbReference>
<protein>
    <submittedName>
        <fullName evidence="2">Uncharacterized protein</fullName>
    </submittedName>
</protein>
<gene>
    <name evidence="2" type="ORF">JRQ81_016348</name>
</gene>
<feature type="region of interest" description="Disordered" evidence="1">
    <location>
        <begin position="1"/>
        <end position="53"/>
    </location>
</feature>
<accession>A0A9Q1B0I4</accession>
<keyword evidence="3" id="KW-1185">Reference proteome</keyword>
<dbReference type="AlphaFoldDB" id="A0A9Q1B0I4"/>
<sequence length="133" mass="14233">MPLPTLARKRRPPARPPAPCLAAAAAAASQKKTPGVGLEARRSNPSAPAKNFASHPLWRRMDALSMKIKRSCSARNRSCRLCGKTIYTLSGLPPKEKCFSSNLQSPGFGCRNSSYGAASSMPPPCSQITYLCV</sequence>
<proteinExistence type="predicted"/>
<evidence type="ECO:0000313" key="3">
    <source>
        <dbReference type="Proteomes" id="UP001142489"/>
    </source>
</evidence>
<reference evidence="2" key="1">
    <citation type="journal article" date="2023" name="DNA Res.">
        <title>Chromosome-level genome assembly of Phrynocephalus forsythii using third-generation DNA sequencing and Hi-C analysis.</title>
        <authorList>
            <person name="Qi Y."/>
            <person name="Zhao W."/>
            <person name="Zhao Y."/>
            <person name="Niu C."/>
            <person name="Cao S."/>
            <person name="Zhang Y."/>
        </authorList>
    </citation>
    <scope>NUCLEOTIDE SEQUENCE</scope>
    <source>
        <tissue evidence="2">Muscle</tissue>
    </source>
</reference>
<organism evidence="2 3">
    <name type="scientific">Phrynocephalus forsythii</name>
    <dbReference type="NCBI Taxonomy" id="171643"/>
    <lineage>
        <taxon>Eukaryota</taxon>
        <taxon>Metazoa</taxon>
        <taxon>Chordata</taxon>
        <taxon>Craniata</taxon>
        <taxon>Vertebrata</taxon>
        <taxon>Euteleostomi</taxon>
        <taxon>Lepidosauria</taxon>
        <taxon>Squamata</taxon>
        <taxon>Bifurcata</taxon>
        <taxon>Unidentata</taxon>
        <taxon>Episquamata</taxon>
        <taxon>Toxicofera</taxon>
        <taxon>Iguania</taxon>
        <taxon>Acrodonta</taxon>
        <taxon>Agamidae</taxon>
        <taxon>Agaminae</taxon>
        <taxon>Phrynocephalus</taxon>
    </lineage>
</organism>
<name>A0A9Q1B0I4_9SAUR</name>
<evidence type="ECO:0000256" key="1">
    <source>
        <dbReference type="SAM" id="MobiDB-lite"/>
    </source>
</evidence>
<evidence type="ECO:0000313" key="2">
    <source>
        <dbReference type="EMBL" id="KAJ7326589.1"/>
    </source>
</evidence>
<comment type="caution">
    <text evidence="2">The sequence shown here is derived from an EMBL/GenBank/DDBJ whole genome shotgun (WGS) entry which is preliminary data.</text>
</comment>
<dbReference type="Proteomes" id="UP001142489">
    <property type="component" value="Unassembled WGS sequence"/>
</dbReference>